<dbReference type="AlphaFoldDB" id="A0A915IRL9"/>
<evidence type="ECO:0000313" key="2">
    <source>
        <dbReference type="WBParaSite" id="nRc.2.0.1.t16848-RA"/>
    </source>
</evidence>
<reference evidence="2" key="1">
    <citation type="submission" date="2022-11" db="UniProtKB">
        <authorList>
            <consortium name="WormBaseParasite"/>
        </authorList>
    </citation>
    <scope>IDENTIFICATION</scope>
</reference>
<sequence length="73" mass="8492">MVTFMPTTYKIKRILACCSFSCNKKYPYTPVGEDTYEKTVTNFFDKSGFACKEYLEGLEKRNQKLCKKAVEII</sequence>
<organism evidence="1 2">
    <name type="scientific">Romanomermis culicivorax</name>
    <name type="common">Nematode worm</name>
    <dbReference type="NCBI Taxonomy" id="13658"/>
    <lineage>
        <taxon>Eukaryota</taxon>
        <taxon>Metazoa</taxon>
        <taxon>Ecdysozoa</taxon>
        <taxon>Nematoda</taxon>
        <taxon>Enoplea</taxon>
        <taxon>Dorylaimia</taxon>
        <taxon>Mermithida</taxon>
        <taxon>Mermithoidea</taxon>
        <taxon>Mermithidae</taxon>
        <taxon>Romanomermis</taxon>
    </lineage>
</organism>
<proteinExistence type="predicted"/>
<keyword evidence="1" id="KW-1185">Reference proteome</keyword>
<name>A0A915IRL9_ROMCU</name>
<evidence type="ECO:0000313" key="1">
    <source>
        <dbReference type="Proteomes" id="UP000887565"/>
    </source>
</evidence>
<accession>A0A915IRL9</accession>
<dbReference type="WBParaSite" id="nRc.2.0.1.t16848-RA">
    <property type="protein sequence ID" value="nRc.2.0.1.t16848-RA"/>
    <property type="gene ID" value="nRc.2.0.1.g16848"/>
</dbReference>
<protein>
    <submittedName>
        <fullName evidence="2">Uncharacterized protein</fullName>
    </submittedName>
</protein>
<dbReference type="Proteomes" id="UP000887565">
    <property type="component" value="Unplaced"/>
</dbReference>